<accession>A0ACC1YPJ9</accession>
<comment type="caution">
    <text evidence="1">The sequence shown here is derived from an EMBL/GenBank/DDBJ whole genome shotgun (WGS) entry which is preliminary data.</text>
</comment>
<evidence type="ECO:0000313" key="2">
    <source>
        <dbReference type="Proteomes" id="UP001164539"/>
    </source>
</evidence>
<protein>
    <submittedName>
        <fullName evidence="1">Uncharacterized protein</fullName>
    </submittedName>
</protein>
<keyword evidence="2" id="KW-1185">Reference proteome</keyword>
<organism evidence="1 2">
    <name type="scientific">Melia azedarach</name>
    <name type="common">Chinaberry tree</name>
    <dbReference type="NCBI Taxonomy" id="155640"/>
    <lineage>
        <taxon>Eukaryota</taxon>
        <taxon>Viridiplantae</taxon>
        <taxon>Streptophyta</taxon>
        <taxon>Embryophyta</taxon>
        <taxon>Tracheophyta</taxon>
        <taxon>Spermatophyta</taxon>
        <taxon>Magnoliopsida</taxon>
        <taxon>eudicotyledons</taxon>
        <taxon>Gunneridae</taxon>
        <taxon>Pentapetalae</taxon>
        <taxon>rosids</taxon>
        <taxon>malvids</taxon>
        <taxon>Sapindales</taxon>
        <taxon>Meliaceae</taxon>
        <taxon>Melia</taxon>
    </lineage>
</organism>
<dbReference type="Proteomes" id="UP001164539">
    <property type="component" value="Chromosome 2"/>
</dbReference>
<name>A0ACC1YPJ9_MELAZ</name>
<dbReference type="EMBL" id="CM051395">
    <property type="protein sequence ID" value="KAJ4725074.1"/>
    <property type="molecule type" value="Genomic_DNA"/>
</dbReference>
<proteinExistence type="predicted"/>
<sequence length="687" mass="77988">MSHPQQLRRLAMNQPESSLLSSDYYSYTTTSRSTSFASKSESYSSNQQLFHRNQLLTTSCCLNVFSSWFSGWGARFKSLCEGDHHLVSFMATQQPRVSFNIPLDIRRKKISRQQKKEELEREVSMLQKMLKQEEMMHEILEHIHQGHDGSGISIPNFLPPKVKELLAELAMVEGEIARLEGEISKLKLGLKHEQEVTRETKSKQWKLGSLSNLQGHSTNMPNSSPMINKVGNEKVAFETKALHFISKAIKGDYTLSDFSVNDPNIGNPTVVFVDQKENHFHQEVKFQDNKVPKRSGMIKSPSPLRDPRHPSPRPRERNYLESSVDLPPKPLSSSILLEESIQNWQPNKLSESIMKCLNFIYVRLLRTSRAIELEKSGPISRSMNSSLSSRSFRAETSLNKSSINMLQKNSRQQDPYGIFDMEGSIPRDIGPYKNLVIFSASSMDPKCISSSSSIPLLRKLKVLMNNLQTVDLKVLNYQQKLAFWINMFNACIMHGFLQYGVPNSPEKLIALMNKATLSIGGNTINAQAIEHYILRRPVSSTMTEVDQKGEKDDKEVIVRKLYGIESTDPNVTFALCYGTRSSPAVRIYTADGVINELEKSKLEYLQASIAVTNTRKIAIPELLLRNMLDFSMDIDTLVEWVCHQLPTSGTLRKSMVDCFRQGHSTGKVSTTVEKIPYDFEFQYLLAI</sequence>
<reference evidence="1 2" key="1">
    <citation type="journal article" date="2023" name="Science">
        <title>Complex scaffold remodeling in plant triterpene biosynthesis.</title>
        <authorList>
            <person name="De La Pena R."/>
            <person name="Hodgson H."/>
            <person name="Liu J.C."/>
            <person name="Stephenson M.J."/>
            <person name="Martin A.C."/>
            <person name="Owen C."/>
            <person name="Harkess A."/>
            <person name="Leebens-Mack J."/>
            <person name="Jimenez L.E."/>
            <person name="Osbourn A."/>
            <person name="Sattely E.S."/>
        </authorList>
    </citation>
    <scope>NUCLEOTIDE SEQUENCE [LARGE SCALE GENOMIC DNA]</scope>
    <source>
        <strain evidence="2">cv. JPN11</strain>
        <tissue evidence="1">Leaf</tissue>
    </source>
</reference>
<gene>
    <name evidence="1" type="ORF">OWV82_003993</name>
</gene>
<evidence type="ECO:0000313" key="1">
    <source>
        <dbReference type="EMBL" id="KAJ4725074.1"/>
    </source>
</evidence>